<organism evidence="1 2">
    <name type="scientific">Symmachiella dynata</name>
    <dbReference type="NCBI Taxonomy" id="2527995"/>
    <lineage>
        <taxon>Bacteria</taxon>
        <taxon>Pseudomonadati</taxon>
        <taxon>Planctomycetota</taxon>
        <taxon>Planctomycetia</taxon>
        <taxon>Planctomycetales</taxon>
        <taxon>Planctomycetaceae</taxon>
        <taxon>Symmachiella</taxon>
    </lineage>
</organism>
<proteinExistence type="predicted"/>
<sequence length="99" mass="10726">MLEELQTIRTAAQLLSVREPALAEPLLDASATIWKQMYELNDWPADLAASALLLAKQLSSTEHDVEGTVTAMDQTTATAMAKAIMDFANEFETKSGALV</sequence>
<dbReference type="RefSeq" id="WP_145380139.1">
    <property type="nucleotide sequence ID" value="NZ_CP036276.1"/>
</dbReference>
<dbReference type="KEGG" id="sdyn:Mal52_58570"/>
<keyword evidence="2" id="KW-1185">Reference proteome</keyword>
<dbReference type="Proteomes" id="UP000319383">
    <property type="component" value="Chromosome"/>
</dbReference>
<name>A0A517ZXY7_9PLAN</name>
<evidence type="ECO:0000313" key="1">
    <source>
        <dbReference type="EMBL" id="QDU47328.1"/>
    </source>
</evidence>
<protein>
    <submittedName>
        <fullName evidence="1">Uncharacterized protein</fullName>
    </submittedName>
</protein>
<dbReference type="AlphaFoldDB" id="A0A517ZXY7"/>
<reference evidence="1 2" key="1">
    <citation type="submission" date="2019-02" db="EMBL/GenBank/DDBJ databases">
        <title>Deep-cultivation of Planctomycetes and their phenomic and genomic characterization uncovers novel biology.</title>
        <authorList>
            <person name="Wiegand S."/>
            <person name="Jogler M."/>
            <person name="Boedeker C."/>
            <person name="Pinto D."/>
            <person name="Vollmers J."/>
            <person name="Rivas-Marin E."/>
            <person name="Kohn T."/>
            <person name="Peeters S.H."/>
            <person name="Heuer A."/>
            <person name="Rast P."/>
            <person name="Oberbeckmann S."/>
            <person name="Bunk B."/>
            <person name="Jeske O."/>
            <person name="Meyerdierks A."/>
            <person name="Storesund J.E."/>
            <person name="Kallscheuer N."/>
            <person name="Luecker S."/>
            <person name="Lage O.M."/>
            <person name="Pohl T."/>
            <person name="Merkel B.J."/>
            <person name="Hornburger P."/>
            <person name="Mueller R.-W."/>
            <person name="Bruemmer F."/>
            <person name="Labrenz M."/>
            <person name="Spormann A.M."/>
            <person name="Op den Camp H."/>
            <person name="Overmann J."/>
            <person name="Amann R."/>
            <person name="Jetten M.S.M."/>
            <person name="Mascher T."/>
            <person name="Medema M.H."/>
            <person name="Devos D.P."/>
            <person name="Kaster A.-K."/>
            <person name="Ovreas L."/>
            <person name="Rohde M."/>
            <person name="Galperin M.Y."/>
            <person name="Jogler C."/>
        </authorList>
    </citation>
    <scope>NUCLEOTIDE SEQUENCE [LARGE SCALE GENOMIC DNA]</scope>
    <source>
        <strain evidence="1 2">Mal52</strain>
    </source>
</reference>
<gene>
    <name evidence="1" type="ORF">Mal52_58570</name>
</gene>
<accession>A0A517ZXY7</accession>
<evidence type="ECO:0000313" key="2">
    <source>
        <dbReference type="Proteomes" id="UP000319383"/>
    </source>
</evidence>
<dbReference type="EMBL" id="CP036276">
    <property type="protein sequence ID" value="QDU47328.1"/>
    <property type="molecule type" value="Genomic_DNA"/>
</dbReference>